<evidence type="ECO:0000313" key="1">
    <source>
        <dbReference type="EMBL" id="QHT24157.1"/>
    </source>
</evidence>
<dbReference type="AlphaFoldDB" id="A0A6C0E4Q3"/>
<accession>A0A6C0E4Q3</accession>
<dbReference type="EMBL" id="MN739743">
    <property type="protein sequence ID" value="QHT24157.1"/>
    <property type="molecule type" value="Genomic_DNA"/>
</dbReference>
<reference evidence="1" key="1">
    <citation type="journal article" date="2020" name="Nature">
        <title>Giant virus diversity and host interactions through global metagenomics.</title>
        <authorList>
            <person name="Schulz F."/>
            <person name="Roux S."/>
            <person name="Paez-Espino D."/>
            <person name="Jungbluth S."/>
            <person name="Walsh D.A."/>
            <person name="Denef V.J."/>
            <person name="McMahon K.D."/>
            <person name="Konstantinidis K.T."/>
            <person name="Eloe-Fadrosh E.A."/>
            <person name="Kyrpides N.C."/>
            <person name="Woyke T."/>
        </authorList>
    </citation>
    <scope>NUCLEOTIDE SEQUENCE</scope>
    <source>
        <strain evidence="1">GVMAG-M-3300023179-138</strain>
    </source>
</reference>
<name>A0A6C0E4Q3_9ZZZZ</name>
<proteinExistence type="predicted"/>
<protein>
    <submittedName>
        <fullName evidence="1">Uncharacterized protein</fullName>
    </submittedName>
</protein>
<organism evidence="1">
    <name type="scientific">viral metagenome</name>
    <dbReference type="NCBI Taxonomy" id="1070528"/>
    <lineage>
        <taxon>unclassified sequences</taxon>
        <taxon>metagenomes</taxon>
        <taxon>organismal metagenomes</taxon>
    </lineage>
</organism>
<sequence length="553" mass="63220">MIILNHSEKATLLSTATEDPINIFCQFFLPRTEERLAEIRACLWRNAENAAVTKIYLLNERIYTAEELGVVSDKIIQVDISRRLKFSDVFDYIAAEGITGYNVIVNSDIFVDKTIDRLRSTTLHATKSMMALLRYEWNSGDPKLFGPRMDSQDTWIIHSNFTPSVSQRSAFTFEFGKPGCDNKLTYLMIILGYTVINDPSLIRTYHVHRETARDYTIQDRVPPPYAVVVPYGYPTAAITSALGINLKDLAPRTKGFTEIRHEDNRVLYNYIQDKLDEGRKFLIPRIAGIENNFAIFGEICKRSGRVDPQIAQYFAQVNGAMKNNAGVLMTSEASIMKYSELYVAALDNAELIGGWELYGTYYPHIRSSYDYVRKKYQKPTFFWTFAMDIFHYIHSLPWTHALRGQRLLIVSAFADSINAMLADRAKIYGIDLFPDCTITTIKPPQTQAAEPSREFDVELAEFCERLDAIKGTYDVALVACGGYGNLVCNHIYTTGHSAIYVGGVLQMYFGILGERWLRERPDIVTLYLNEWWRRPSDAEKPRNFQAVEGSCYW</sequence>